<dbReference type="KEGG" id="hsa:84960"/>
<organism evidence="2">
    <name type="scientific">Homo sapiens</name>
    <name type="common">Human</name>
    <dbReference type="NCBI Taxonomy" id="9606"/>
    <lineage>
        <taxon>Eukaryota</taxon>
        <taxon>Metazoa</taxon>
        <taxon>Chordata</taxon>
        <taxon>Craniata</taxon>
        <taxon>Vertebrata</taxon>
        <taxon>Euteleostomi</taxon>
        <taxon>Mammalia</taxon>
        <taxon>Eutheria</taxon>
        <taxon>Euarchontoglires</taxon>
        <taxon>Primates</taxon>
        <taxon>Haplorrhini</taxon>
        <taxon>Catarrhini</taxon>
        <taxon>Hominidae</taxon>
        <taxon>Homo</taxon>
    </lineage>
</organism>
<dbReference type="RefSeq" id="NP_001034463.4">
    <property type="nucleotide sequence ID" value="NM_001039374.4"/>
</dbReference>
<dbReference type="ChiTaRS" id="CCDC183">
    <property type="organism name" value="human"/>
</dbReference>
<dbReference type="CTD" id="84960"/>
<dbReference type="EMBL" id="BC007542">
    <property type="protein sequence ID" value="AAH07542.1"/>
    <property type="molecule type" value="mRNA"/>
</dbReference>
<feature type="region of interest" description="Disordered" evidence="1">
    <location>
        <begin position="45"/>
        <end position="96"/>
    </location>
</feature>
<reference evidence="2" key="1">
    <citation type="journal article" date="2004" name="Genome Res.">
        <title>The status, quality, and expansion of the NIH full-length cDNA project: the Mammalian Gene Collection (MGC).</title>
        <authorList>
            <consortium name="The MGC Project Team"/>
            <person name="Gerhard D.S."/>
            <person name="Wagner L."/>
            <person name="Feingold E.A."/>
            <person name="Shenmen C.M."/>
            <person name="Grouse L.H."/>
            <person name="Schuler G."/>
            <person name="Klein S.L."/>
            <person name="Old S."/>
            <person name="Rasooly R."/>
            <person name="Good P."/>
            <person name="Guyer M."/>
            <person name="Peck A.M."/>
            <person name="Derge J.G."/>
            <person name="Lipman D."/>
            <person name="Collins F.S."/>
            <person name="Jang W."/>
            <person name="Sherry S."/>
            <person name="Feolo M."/>
            <person name="Misquitta L."/>
            <person name="Lee E."/>
            <person name="Rotmistrovsky K."/>
            <person name="Greenhut S.F."/>
            <person name="Schaefer C.F."/>
            <person name="Buetow K."/>
            <person name="Bonner T.I."/>
            <person name="Haussler D."/>
            <person name="Kent J."/>
            <person name="Kiekhaus M."/>
            <person name="Furey T."/>
            <person name="Brent M."/>
            <person name="Prange C."/>
            <person name="Schreiber K."/>
            <person name="Shapiro N."/>
            <person name="Bhat N.K."/>
            <person name="Hopkins R.F."/>
            <person name="Hsie F."/>
            <person name="Driscoll T."/>
            <person name="Soares M.B."/>
            <person name="Casavant T.L."/>
            <person name="Scheetz T.E."/>
            <person name="Brown-stein M.J."/>
            <person name="Usdin T.B."/>
            <person name="Toshiyuki S."/>
            <person name="Carninci P."/>
            <person name="Piao Y."/>
            <person name="Dudekula D.B."/>
            <person name="Ko M.S."/>
            <person name="Kawakami K."/>
            <person name="Suzuki Y."/>
            <person name="Sugano S."/>
            <person name="Gruber C.E."/>
            <person name="Smith M.R."/>
            <person name="Simmons B."/>
            <person name="Moore T."/>
            <person name="Waterman R."/>
            <person name="Johnson S.L."/>
            <person name="Ruan Y."/>
            <person name="Wei C.L."/>
            <person name="Mathavan S."/>
            <person name="Gunaratne P.H."/>
            <person name="Wu J."/>
            <person name="Garcia A.M."/>
            <person name="Hulyk S.W."/>
            <person name="Fuh E."/>
            <person name="Yuan Y."/>
            <person name="Sneed A."/>
            <person name="Kowis C."/>
            <person name="Hodgson A."/>
            <person name="Muzny D.M."/>
            <person name="McPherson J."/>
            <person name="Gibbs R.A."/>
            <person name="Fahey J."/>
            <person name="Helton E."/>
            <person name="Ketteman M."/>
            <person name="Madan A."/>
            <person name="Rodrigues S."/>
            <person name="Sanchez A."/>
            <person name="Whiting M."/>
            <person name="Madari A."/>
            <person name="Young A.C."/>
            <person name="Wetherby K.D."/>
            <person name="Granite S.J."/>
            <person name="Kwong P.N."/>
            <person name="Brinkley C.P."/>
            <person name="Pearson R.L."/>
            <person name="Bouffard G.G."/>
            <person name="Blakesly R.W."/>
            <person name="Green E.D."/>
            <person name="Dickson M.C."/>
            <person name="Rodriguez A.C."/>
            <person name="Grimwood J."/>
            <person name="Schmutz J."/>
            <person name="Myers R.M."/>
            <person name="Butterfield Y.S."/>
            <person name="Griffith M."/>
            <person name="Griffith O.L."/>
            <person name="Krzywinski M.I."/>
            <person name="Liao N."/>
            <person name="Morin R."/>
            <person name="Morrin R."/>
            <person name="Palmquist D."/>
            <person name="Petrescu A.S."/>
            <person name="Skalska U."/>
            <person name="Smailus D.E."/>
            <person name="Stott J.M."/>
            <person name="Schnerch A."/>
            <person name="Schein J.E."/>
            <person name="Jones S.J."/>
            <person name="Holt R.A."/>
            <person name="Baross A."/>
            <person name="Marra M.A."/>
            <person name="Clifton S."/>
            <person name="Makowski K.A."/>
            <person name="Bosak S."/>
            <person name="Malek J."/>
        </authorList>
    </citation>
    <scope>NUCLEOTIDE SEQUENCE [LARGE SCALE MRNA]</scope>
    <source>
        <tissue evidence="2">Kidney</tissue>
    </source>
</reference>
<dbReference type="BioGRID-ORCS" id="84960">
    <property type="hits" value="28 hits in 1148 CRISPR screens"/>
</dbReference>
<dbReference type="AlphaFoldDB" id="Q96IG8"/>
<feature type="compositionally biased region" description="Basic and acidic residues" evidence="1">
    <location>
        <begin position="53"/>
        <end position="62"/>
    </location>
</feature>
<dbReference type="PeptideAtlas" id="Q96IG8"/>
<dbReference type="DisGeNET" id="84960"/>
<gene>
    <name evidence="2" type="primary">KIAA1984</name>
</gene>
<name>Q96IG8_HUMAN</name>
<dbReference type="GeneID" id="84960"/>
<dbReference type="OrthoDB" id="10255247at2759"/>
<dbReference type="DNASU" id="84960"/>
<evidence type="ECO:0000256" key="1">
    <source>
        <dbReference type="SAM" id="MobiDB-lite"/>
    </source>
</evidence>
<evidence type="ECO:0000313" key="2">
    <source>
        <dbReference type="EMBL" id="AAH07542.1"/>
    </source>
</evidence>
<protein>
    <submittedName>
        <fullName evidence="2">KIAA1984 protein</fullName>
    </submittedName>
</protein>
<feature type="compositionally biased region" description="Basic residues" evidence="1">
    <location>
        <begin position="77"/>
        <end position="96"/>
    </location>
</feature>
<sequence>MVSRTEEGDTKVRDTLESSTLMEKYNTRISFENREEDMIGLLRTLGRPGSRRGARDTQDRGRFCVRRQPGPGTARQNRVRMRRPRAPRPRGPRGAP</sequence>
<accession>Q96IG8</accession>
<proteinExistence type="evidence at transcript level"/>